<dbReference type="InterPro" id="IPR009075">
    <property type="entry name" value="AcylCo_DH/oxidase_C"/>
</dbReference>
<comment type="similarity">
    <text evidence="2">Belongs to the acyl-CoA dehydrogenase family.</text>
</comment>
<keyword evidence="8" id="KW-1185">Reference proteome</keyword>
<evidence type="ECO:0000256" key="1">
    <source>
        <dbReference type="ARBA" id="ARBA00001974"/>
    </source>
</evidence>
<dbReference type="InterPro" id="IPR039261">
    <property type="entry name" value="FNR_nucleotide-bd"/>
</dbReference>
<accession>A0A1S3I9T2</accession>
<evidence type="ECO:0000256" key="6">
    <source>
        <dbReference type="PIRSR" id="PIRSR601834-1"/>
    </source>
</evidence>
<dbReference type="InterPro" id="IPR037069">
    <property type="entry name" value="AcylCoA_DH/ox_N_sf"/>
</dbReference>
<organism evidence="8 9">
    <name type="scientific">Lingula anatina</name>
    <name type="common">Brachiopod</name>
    <name type="synonym">Lingula unguis</name>
    <dbReference type="NCBI Taxonomy" id="7574"/>
    <lineage>
        <taxon>Eukaryota</taxon>
        <taxon>Metazoa</taxon>
        <taxon>Spiralia</taxon>
        <taxon>Lophotrochozoa</taxon>
        <taxon>Brachiopoda</taxon>
        <taxon>Linguliformea</taxon>
        <taxon>Lingulata</taxon>
        <taxon>Lingulida</taxon>
        <taxon>Linguloidea</taxon>
        <taxon>Lingulidae</taxon>
        <taxon>Lingula</taxon>
    </lineage>
</organism>
<feature type="binding site" evidence="6">
    <location>
        <position position="629"/>
    </location>
    <ligand>
        <name>FAD</name>
        <dbReference type="ChEBI" id="CHEBI:57692"/>
    </ligand>
</feature>
<protein>
    <submittedName>
        <fullName evidence="9">Uncharacterized protein LOC106162311</fullName>
    </submittedName>
</protein>
<dbReference type="Pfam" id="PF00441">
    <property type="entry name" value="Acyl-CoA_dh_1"/>
    <property type="match status" value="1"/>
</dbReference>
<dbReference type="Proteomes" id="UP000085678">
    <property type="component" value="Unplaced"/>
</dbReference>
<dbReference type="KEGG" id="lak:106162311"/>
<dbReference type="SUPFAM" id="SSF63380">
    <property type="entry name" value="Riboflavin synthase domain-like"/>
    <property type="match status" value="1"/>
</dbReference>
<dbReference type="GO" id="GO:0050660">
    <property type="term" value="F:flavin adenine dinucleotide binding"/>
    <property type="evidence" value="ECO:0007669"/>
    <property type="project" value="InterPro"/>
</dbReference>
<evidence type="ECO:0000256" key="5">
    <source>
        <dbReference type="ARBA" id="ARBA00023002"/>
    </source>
</evidence>
<dbReference type="PANTHER" id="PTHR19370">
    <property type="entry name" value="NADH-CYTOCHROME B5 REDUCTASE"/>
    <property type="match status" value="1"/>
</dbReference>
<gene>
    <name evidence="9" type="primary">LOC106162311</name>
</gene>
<dbReference type="Gene3D" id="1.10.540.10">
    <property type="entry name" value="Acyl-CoA dehydrogenase/oxidase, N-terminal domain"/>
    <property type="match status" value="1"/>
</dbReference>
<dbReference type="GeneID" id="106162311"/>
<feature type="binding site" evidence="6">
    <location>
        <position position="561"/>
    </location>
    <ligand>
        <name>FAD</name>
        <dbReference type="ChEBI" id="CHEBI:57692"/>
    </ligand>
</feature>
<dbReference type="InterPro" id="IPR001834">
    <property type="entry name" value="CBR-like"/>
</dbReference>
<keyword evidence="3 6" id="KW-0285">Flavoprotein</keyword>
<dbReference type="CDD" id="cd06183">
    <property type="entry name" value="cyt_b5_reduct_like"/>
    <property type="match status" value="1"/>
</dbReference>
<evidence type="ECO:0000256" key="2">
    <source>
        <dbReference type="ARBA" id="ARBA00009347"/>
    </source>
</evidence>
<dbReference type="InterPro" id="IPR013786">
    <property type="entry name" value="AcylCoA_DH/ox_N"/>
</dbReference>
<feature type="domain" description="FAD-binding FR-type" evidence="7">
    <location>
        <begin position="509"/>
        <end position="612"/>
    </location>
</feature>
<dbReference type="GO" id="GO:0016627">
    <property type="term" value="F:oxidoreductase activity, acting on the CH-CH group of donors"/>
    <property type="evidence" value="ECO:0007669"/>
    <property type="project" value="InterPro"/>
</dbReference>
<dbReference type="Pfam" id="PF00175">
    <property type="entry name" value="NAD_binding_1"/>
    <property type="match status" value="1"/>
</dbReference>
<dbReference type="Gene3D" id="3.40.50.80">
    <property type="entry name" value="Nucleotide-binding domain of ferredoxin-NADP reductase (FNR) module"/>
    <property type="match status" value="1"/>
</dbReference>
<evidence type="ECO:0000256" key="4">
    <source>
        <dbReference type="ARBA" id="ARBA00022827"/>
    </source>
</evidence>
<keyword evidence="5" id="KW-0560">Oxidoreductase</keyword>
<dbReference type="Gene3D" id="2.40.30.10">
    <property type="entry name" value="Translation factors"/>
    <property type="match status" value="1"/>
</dbReference>
<evidence type="ECO:0000259" key="7">
    <source>
        <dbReference type="PROSITE" id="PS51384"/>
    </source>
</evidence>
<dbReference type="Pfam" id="PF02771">
    <property type="entry name" value="Acyl-CoA_dh_N"/>
    <property type="match status" value="1"/>
</dbReference>
<dbReference type="InterPro" id="IPR001433">
    <property type="entry name" value="OxRdtase_FAD/NAD-bd"/>
</dbReference>
<feature type="binding site" evidence="6">
    <location>
        <position position="588"/>
    </location>
    <ligand>
        <name>FAD</name>
        <dbReference type="ChEBI" id="CHEBI:57692"/>
    </ligand>
</feature>
<dbReference type="PROSITE" id="PS51384">
    <property type="entry name" value="FAD_FR"/>
    <property type="match status" value="1"/>
</dbReference>
<dbReference type="Gene3D" id="1.20.140.10">
    <property type="entry name" value="Butyryl-CoA Dehydrogenase, subunit A, domain 3"/>
    <property type="match status" value="1"/>
</dbReference>
<evidence type="ECO:0000313" key="9">
    <source>
        <dbReference type="RefSeq" id="XP_013395025.1"/>
    </source>
</evidence>
<dbReference type="OrthoDB" id="432685at2759"/>
<dbReference type="Gene3D" id="2.40.110.10">
    <property type="entry name" value="Butyryl-CoA Dehydrogenase, subunit A, domain 2"/>
    <property type="match status" value="1"/>
</dbReference>
<dbReference type="Pfam" id="PF00970">
    <property type="entry name" value="FAD_binding_6"/>
    <property type="match status" value="1"/>
</dbReference>
<evidence type="ECO:0000313" key="8">
    <source>
        <dbReference type="Proteomes" id="UP000085678"/>
    </source>
</evidence>
<dbReference type="STRING" id="7574.A0A1S3I9T2"/>
<dbReference type="InterPro" id="IPR046373">
    <property type="entry name" value="Acyl-CoA_Oxase/DH_mid-dom_sf"/>
</dbReference>
<dbReference type="PRINTS" id="PR00406">
    <property type="entry name" value="CYTB5RDTASE"/>
</dbReference>
<dbReference type="InParanoid" id="A0A1S3I9T2"/>
<dbReference type="SUPFAM" id="SSF52343">
    <property type="entry name" value="Ferredoxin reductase-like, C-terminal NADP-linked domain"/>
    <property type="match status" value="1"/>
</dbReference>
<dbReference type="AlphaFoldDB" id="A0A1S3I9T2"/>
<evidence type="ECO:0000256" key="3">
    <source>
        <dbReference type="ARBA" id="ARBA00022630"/>
    </source>
</evidence>
<dbReference type="SUPFAM" id="SSF56645">
    <property type="entry name" value="Acyl-CoA dehydrogenase NM domain-like"/>
    <property type="match status" value="1"/>
</dbReference>
<comment type="cofactor">
    <cofactor evidence="1 6">
        <name>FAD</name>
        <dbReference type="ChEBI" id="CHEBI:57692"/>
    </cofactor>
</comment>
<proteinExistence type="inferred from homology"/>
<name>A0A1S3I9T2_LINAN</name>
<sequence length="767" mass="85146">MSAEKMWGNRPFWGIGNDYDPLWDLTEEQREIQKKLIGLCRTTLRPNAIISDEKYTFPRANMDALASLGLLGLIIPKELGGLGENHVCAAMVTETIARYGCPSTAMVYCMHVGSLAAVLLRHHNNDAVKDVLRRVNRDKLIGTLSYSDPATGGHFWFPFSSKNHQEADGQFRLLKYSSWTTSAGFADFYVIQTISPDFSGDYSNLSVFLVFPDEIRAHTDDWKALGLHGNQSGVLITEGVLKQDRLIGPIGDGADSNDETVDPYFLLLSSSCWCGIAMGCIDVAKKHVVDKRHADTGLRICDYPAIQDYFGQSIASTNACRSMMFHVARGYDKVTNNNDWSMHTDLTLKPRFGYLHWGWQLKVMSSKNVSEVSDTMLHVCGGAGYKTELGLERLLRDAKAGWVMGPSNEVARGWIGQTSLLGMEELDYWVQHPHKRVLNAEIKKLNIEDKKALSERLLREIALQESGGTGAEPNQDINFDDPFSARSPKHVGALKGVDGKTHLPGLKTDAFVPLKLIERTNEVDNIVRLKFALPNAEMHSGCMPGQYVQARVDVNGKSNDRYLSPLSVPSDYGVMEFGMRLETHGLFSKAIQTMAIGDIMECRGPCGGFEYEPGKLDQLILIATGVSATPAIQLFRTVAKNKSDKTRVSFFYHSKTPEHLLFREELASYAEDDERLTTTFCVSDADDKWSGLEGLIDADSLKPCLPVANGKTVKFIICSGTNVVITILDVLYGLQYKSEDIYIYGPFGVELLRSVFGRKAKLSADHC</sequence>
<dbReference type="SUPFAM" id="SSF47203">
    <property type="entry name" value="Acyl-CoA dehydrogenase C-terminal domain-like"/>
    <property type="match status" value="1"/>
</dbReference>
<dbReference type="RefSeq" id="XP_013395025.1">
    <property type="nucleotide sequence ID" value="XM_013539571.1"/>
</dbReference>
<dbReference type="InterPro" id="IPR009100">
    <property type="entry name" value="AcylCoA_DH/oxidase_NM_dom_sf"/>
</dbReference>
<dbReference type="InterPro" id="IPR017927">
    <property type="entry name" value="FAD-bd_FR_type"/>
</dbReference>
<reference evidence="9" key="1">
    <citation type="submission" date="2025-08" db="UniProtKB">
        <authorList>
            <consortium name="RefSeq"/>
        </authorList>
    </citation>
    <scope>IDENTIFICATION</scope>
    <source>
        <tissue evidence="9">Gonads</tissue>
    </source>
</reference>
<dbReference type="InterPro" id="IPR036250">
    <property type="entry name" value="AcylCo_DH-like_C"/>
</dbReference>
<dbReference type="InterPro" id="IPR017938">
    <property type="entry name" value="Riboflavin_synthase-like_b-brl"/>
</dbReference>
<keyword evidence="4 6" id="KW-0274">FAD</keyword>
<dbReference type="InterPro" id="IPR008333">
    <property type="entry name" value="Cbr1-like_FAD-bd_dom"/>
</dbReference>